<name>A0A1I8IKK4_9PLAT</name>
<evidence type="ECO:0000313" key="1">
    <source>
        <dbReference type="Proteomes" id="UP000095280"/>
    </source>
</evidence>
<dbReference type="AlphaFoldDB" id="A0A1I8IKK4"/>
<organism evidence="1 2">
    <name type="scientific">Macrostomum lignano</name>
    <dbReference type="NCBI Taxonomy" id="282301"/>
    <lineage>
        <taxon>Eukaryota</taxon>
        <taxon>Metazoa</taxon>
        <taxon>Spiralia</taxon>
        <taxon>Lophotrochozoa</taxon>
        <taxon>Platyhelminthes</taxon>
        <taxon>Rhabditophora</taxon>
        <taxon>Macrostomorpha</taxon>
        <taxon>Macrostomida</taxon>
        <taxon>Macrostomidae</taxon>
        <taxon>Macrostomum</taxon>
    </lineage>
</organism>
<evidence type="ECO:0000313" key="2">
    <source>
        <dbReference type="WBParaSite" id="maker-uti_cns_0013803-snap-gene-0.3-mRNA-1"/>
    </source>
</evidence>
<proteinExistence type="predicted"/>
<dbReference type="Proteomes" id="UP000095280">
    <property type="component" value="Unplaced"/>
</dbReference>
<keyword evidence="1" id="KW-1185">Reference proteome</keyword>
<dbReference type="WBParaSite" id="maker-uti_cns_0013803-snap-gene-0.3-mRNA-1">
    <property type="protein sequence ID" value="maker-uti_cns_0013803-snap-gene-0.3-mRNA-1"/>
    <property type="gene ID" value="maker-uti_cns_0013803-snap-gene-0.3"/>
</dbReference>
<accession>A0A1I8IKK4</accession>
<sequence>KHSYSVFSIFFSEFSSLRDAYFCSCHTRSEFVCLQRCGQHECNQDQRRRRRPYHSSIGMAGNDGRRPFYERKTGELSIHLDIFDAKAVNPEQFGSRQYFLVNLSDRFAAMLEKTELHKLKGFFDKRNTLKDTTIEYFTDKCLCIVCPSSLSALQRLQKDYESGRLERFFVECFVTPVAMKKLEVTSMKLKIHLSPPELKKVEAEWLEGAMPQTYDMDKNEKSYRMLRLVKQFQLNYMQNSETGCCTKLREAEAKYEASLTSLINFLKMLRSNSMVPIKCAKEVIDLYEKEKTNSPDGKLVEQYFDTLRGIGKSVRVIETSISFPLAQIRVGGENEEQLKRKKEMFQIIQNIKEALREDQPFHLKHETYVAKVSGSERLVLSGFICLLPSVIRMMLDLDETIDEYFNSGSVVFKPSELSAN</sequence>
<reference evidence="2" key="1">
    <citation type="submission" date="2016-11" db="UniProtKB">
        <authorList>
            <consortium name="WormBaseParasite"/>
        </authorList>
    </citation>
    <scope>IDENTIFICATION</scope>
</reference>
<protein>
    <submittedName>
        <fullName evidence="2">MutS homolog 6</fullName>
    </submittedName>
</protein>